<evidence type="ECO:0000313" key="3">
    <source>
        <dbReference type="Proteomes" id="UP000005237"/>
    </source>
</evidence>
<reference evidence="3" key="1">
    <citation type="submission" date="2010-08" db="EMBL/GenBank/DDBJ databases">
        <authorList>
            <consortium name="Caenorhabditis japonica Sequencing Consortium"/>
            <person name="Wilson R.K."/>
        </authorList>
    </citation>
    <scope>NUCLEOTIDE SEQUENCE [LARGE SCALE GENOMIC DNA]</scope>
    <source>
        <strain evidence="3">DF5081</strain>
    </source>
</reference>
<name>A0A8R1ERQ3_CAEJA</name>
<evidence type="ECO:0008006" key="4">
    <source>
        <dbReference type="Google" id="ProtNLM"/>
    </source>
</evidence>
<reference evidence="2" key="2">
    <citation type="submission" date="2022-06" db="UniProtKB">
        <authorList>
            <consortium name="EnsemblMetazoa"/>
        </authorList>
    </citation>
    <scope>IDENTIFICATION</scope>
    <source>
        <strain evidence="2">DF5081</strain>
    </source>
</reference>
<accession>A0A8R1ERQ3</accession>
<evidence type="ECO:0000256" key="1">
    <source>
        <dbReference type="SAM" id="MobiDB-lite"/>
    </source>
</evidence>
<organism evidence="2 3">
    <name type="scientific">Caenorhabditis japonica</name>
    <dbReference type="NCBI Taxonomy" id="281687"/>
    <lineage>
        <taxon>Eukaryota</taxon>
        <taxon>Metazoa</taxon>
        <taxon>Ecdysozoa</taxon>
        <taxon>Nematoda</taxon>
        <taxon>Chromadorea</taxon>
        <taxon>Rhabditida</taxon>
        <taxon>Rhabditina</taxon>
        <taxon>Rhabditomorpha</taxon>
        <taxon>Rhabditoidea</taxon>
        <taxon>Rhabditidae</taxon>
        <taxon>Peloderinae</taxon>
        <taxon>Caenorhabditis</taxon>
    </lineage>
</organism>
<proteinExistence type="predicted"/>
<sequence>MFRTKCSSRKPAGVPQISDRNGRAPRCDTCKFRWRPSRGDLDSGEKPTRQCPSQAKTTTSDRTSDDPTMAESTPLAAIRPLPLDNTD</sequence>
<protein>
    <recommendedName>
        <fullName evidence="4">GATA-type domain-containing protein</fullName>
    </recommendedName>
</protein>
<feature type="compositionally biased region" description="Basic and acidic residues" evidence="1">
    <location>
        <begin position="20"/>
        <end position="48"/>
    </location>
</feature>
<dbReference type="EnsemblMetazoa" id="CJA40716.1">
    <property type="protein sequence ID" value="CJA40716.1"/>
    <property type="gene ID" value="WBGene00216564"/>
</dbReference>
<evidence type="ECO:0000313" key="2">
    <source>
        <dbReference type="EnsemblMetazoa" id="CJA40716.1"/>
    </source>
</evidence>
<keyword evidence="3" id="KW-1185">Reference proteome</keyword>
<dbReference type="Proteomes" id="UP000005237">
    <property type="component" value="Unassembled WGS sequence"/>
</dbReference>
<feature type="region of interest" description="Disordered" evidence="1">
    <location>
        <begin position="1"/>
        <end position="87"/>
    </location>
</feature>